<dbReference type="GO" id="GO:0005525">
    <property type="term" value="F:GTP binding"/>
    <property type="evidence" value="ECO:0007669"/>
    <property type="project" value="UniProtKB-KW"/>
</dbReference>
<dbReference type="CDD" id="cd03702">
    <property type="entry name" value="IF2_mtIF2_II"/>
    <property type="match status" value="1"/>
</dbReference>
<evidence type="ECO:0000256" key="2">
    <source>
        <dbReference type="ARBA" id="ARBA00007733"/>
    </source>
</evidence>
<dbReference type="InterPro" id="IPR004161">
    <property type="entry name" value="EFTu-like_2"/>
</dbReference>
<feature type="binding site" evidence="9">
    <location>
        <begin position="738"/>
        <end position="741"/>
    </location>
    <ligand>
        <name>GTP</name>
        <dbReference type="ChEBI" id="CHEBI:37565"/>
    </ligand>
</feature>
<dbReference type="Gene3D" id="3.40.50.300">
    <property type="entry name" value="P-loop containing nucleotide triphosphate hydrolases"/>
    <property type="match status" value="1"/>
</dbReference>
<accession>A0A7K0ERX6</accession>
<keyword evidence="7 9" id="KW-0648">Protein biosynthesis</keyword>
<protein>
    <recommendedName>
        <fullName evidence="3 9">Translation initiation factor IF-2</fullName>
    </recommendedName>
</protein>
<dbReference type="InterPro" id="IPR027417">
    <property type="entry name" value="P-loop_NTPase"/>
</dbReference>
<name>A0A7K0ERX6_9BACT</name>
<evidence type="ECO:0000256" key="9">
    <source>
        <dbReference type="HAMAP-Rule" id="MF_00100"/>
    </source>
</evidence>
<feature type="compositionally biased region" description="Low complexity" evidence="12">
    <location>
        <begin position="427"/>
        <end position="437"/>
    </location>
</feature>
<comment type="function">
    <text evidence="9 10">One of the essential components for the initiation of protein synthesis. Protects formylmethionyl-tRNA from spontaneous hydrolysis and promotes its binding to the 30S ribosomal subunits. Also involved in the hydrolysis of GTP during the formation of the 70S ribosomal complex.</text>
</comment>
<evidence type="ECO:0000256" key="6">
    <source>
        <dbReference type="ARBA" id="ARBA00022741"/>
    </source>
</evidence>
<dbReference type="HAMAP" id="MF_00100_B">
    <property type="entry name" value="IF_2_B"/>
    <property type="match status" value="1"/>
</dbReference>
<dbReference type="InterPro" id="IPR006847">
    <property type="entry name" value="IF2_N"/>
</dbReference>
<dbReference type="NCBIfam" id="TIGR00231">
    <property type="entry name" value="small_GTP"/>
    <property type="match status" value="1"/>
</dbReference>
<comment type="caution">
    <text evidence="14">The sequence shown here is derived from an EMBL/GenBank/DDBJ whole genome shotgun (WGS) entry which is preliminary data.</text>
</comment>
<dbReference type="InterPro" id="IPR000795">
    <property type="entry name" value="T_Tr_GTP-bd_dom"/>
</dbReference>
<dbReference type="InterPro" id="IPR000178">
    <property type="entry name" value="TF_IF2_bacterial-like"/>
</dbReference>
<feature type="compositionally biased region" description="Polar residues" evidence="12">
    <location>
        <begin position="255"/>
        <end position="275"/>
    </location>
</feature>
<feature type="compositionally biased region" description="Basic and acidic residues" evidence="12">
    <location>
        <begin position="296"/>
        <end position="308"/>
    </location>
</feature>
<evidence type="ECO:0000313" key="15">
    <source>
        <dbReference type="Proteomes" id="UP000441754"/>
    </source>
</evidence>
<keyword evidence="5 9" id="KW-0396">Initiation factor</keyword>
<comment type="caution">
    <text evidence="9">Lacks conserved residue(s) required for the propagation of feature annotation.</text>
</comment>
<dbReference type="Pfam" id="PF00009">
    <property type="entry name" value="GTP_EFTU"/>
    <property type="match status" value="1"/>
</dbReference>
<dbReference type="FunFam" id="2.40.30.10:FF:000007">
    <property type="entry name" value="Translation initiation factor IF-2"/>
    <property type="match status" value="1"/>
</dbReference>
<evidence type="ECO:0000256" key="1">
    <source>
        <dbReference type="ARBA" id="ARBA00004496"/>
    </source>
</evidence>
<dbReference type="Proteomes" id="UP000441754">
    <property type="component" value="Unassembled WGS sequence"/>
</dbReference>
<dbReference type="InterPro" id="IPR005225">
    <property type="entry name" value="Small_GTP-bd"/>
</dbReference>
<dbReference type="InterPro" id="IPR053905">
    <property type="entry name" value="EF-G-like_DII"/>
</dbReference>
<dbReference type="PROSITE" id="PS00961">
    <property type="entry name" value="RIBOSOMAL_S28E"/>
    <property type="match status" value="1"/>
</dbReference>
<dbReference type="PROSITE" id="PS01176">
    <property type="entry name" value="IF2"/>
    <property type="match status" value="1"/>
</dbReference>
<keyword evidence="15" id="KW-1185">Reference proteome</keyword>
<organism evidence="14 15">
    <name type="scientific">Larkinella terrae</name>
    <dbReference type="NCBI Taxonomy" id="2025311"/>
    <lineage>
        <taxon>Bacteria</taxon>
        <taxon>Pseudomonadati</taxon>
        <taxon>Bacteroidota</taxon>
        <taxon>Cytophagia</taxon>
        <taxon>Cytophagales</taxon>
        <taxon>Spirosomataceae</taxon>
        <taxon>Larkinella</taxon>
    </lineage>
</organism>
<dbReference type="InterPro" id="IPR023115">
    <property type="entry name" value="TIF_IF2_dom3"/>
</dbReference>
<dbReference type="Gene3D" id="2.40.30.10">
    <property type="entry name" value="Translation factors"/>
    <property type="match status" value="2"/>
</dbReference>
<feature type="compositionally biased region" description="Polar residues" evidence="12">
    <location>
        <begin position="451"/>
        <end position="462"/>
    </location>
</feature>
<dbReference type="InterPro" id="IPR009000">
    <property type="entry name" value="Transl_B-barrel_sf"/>
</dbReference>
<dbReference type="Pfam" id="PF22042">
    <property type="entry name" value="EF-G_D2"/>
    <property type="match status" value="1"/>
</dbReference>
<evidence type="ECO:0000256" key="10">
    <source>
        <dbReference type="RuleBase" id="RU000644"/>
    </source>
</evidence>
<dbReference type="AlphaFoldDB" id="A0A7K0ERX6"/>
<feature type="compositionally biased region" description="Basic and acidic residues" evidence="12">
    <location>
        <begin position="325"/>
        <end position="335"/>
    </location>
</feature>
<feature type="domain" description="Tr-type G" evidence="13">
    <location>
        <begin position="628"/>
        <end position="798"/>
    </location>
</feature>
<feature type="region of interest" description="Disordered" evidence="12">
    <location>
        <begin position="62"/>
        <end position="541"/>
    </location>
</feature>
<evidence type="ECO:0000313" key="14">
    <source>
        <dbReference type="EMBL" id="MRS64291.1"/>
    </source>
</evidence>
<dbReference type="GO" id="GO:0005737">
    <property type="term" value="C:cytoplasm"/>
    <property type="evidence" value="ECO:0007669"/>
    <property type="project" value="UniProtKB-SubCell"/>
</dbReference>
<evidence type="ECO:0000256" key="7">
    <source>
        <dbReference type="ARBA" id="ARBA00022917"/>
    </source>
</evidence>
<feature type="compositionally biased region" description="Basic and acidic residues" evidence="12">
    <location>
        <begin position="518"/>
        <end position="541"/>
    </location>
</feature>
<evidence type="ECO:0000256" key="12">
    <source>
        <dbReference type="SAM" id="MobiDB-lite"/>
    </source>
</evidence>
<dbReference type="GO" id="GO:0003924">
    <property type="term" value="F:GTPase activity"/>
    <property type="evidence" value="ECO:0007669"/>
    <property type="project" value="UniProtKB-UniRule"/>
</dbReference>
<feature type="compositionally biased region" description="Pro residues" evidence="12">
    <location>
        <begin position="143"/>
        <end position="153"/>
    </location>
</feature>
<feature type="compositionally biased region" description="Polar residues" evidence="12">
    <location>
        <begin position="210"/>
        <end position="222"/>
    </location>
</feature>
<dbReference type="PANTHER" id="PTHR43381:SF5">
    <property type="entry name" value="TR-TYPE G DOMAIN-CONTAINING PROTEIN"/>
    <property type="match status" value="1"/>
</dbReference>
<feature type="compositionally biased region" description="Polar residues" evidence="12">
    <location>
        <begin position="505"/>
        <end position="515"/>
    </location>
</feature>
<dbReference type="FunFam" id="3.40.50.10050:FF:000001">
    <property type="entry name" value="Translation initiation factor IF-2"/>
    <property type="match status" value="1"/>
</dbReference>
<feature type="compositionally biased region" description="Low complexity" evidence="12">
    <location>
        <begin position="154"/>
        <end position="164"/>
    </location>
</feature>
<dbReference type="RefSeq" id="WP_154177644.1">
    <property type="nucleotide sequence ID" value="NZ_WJXZ01000014.1"/>
</dbReference>
<keyword evidence="8 9" id="KW-0342">GTP-binding</keyword>
<dbReference type="GO" id="GO:0003743">
    <property type="term" value="F:translation initiation factor activity"/>
    <property type="evidence" value="ECO:0007669"/>
    <property type="project" value="UniProtKB-UniRule"/>
</dbReference>
<feature type="binding site" evidence="9">
    <location>
        <begin position="684"/>
        <end position="688"/>
    </location>
    <ligand>
        <name>GTP</name>
        <dbReference type="ChEBI" id="CHEBI:37565"/>
    </ligand>
</feature>
<evidence type="ECO:0000259" key="13">
    <source>
        <dbReference type="PROSITE" id="PS51722"/>
    </source>
</evidence>
<proteinExistence type="inferred from homology"/>
<dbReference type="OrthoDB" id="9811804at2"/>
<dbReference type="InterPro" id="IPR028626">
    <property type="entry name" value="Ribosomal_eS28_CS"/>
</dbReference>
<feature type="compositionally biased region" description="Basic and acidic residues" evidence="12">
    <location>
        <begin position="487"/>
        <end position="504"/>
    </location>
</feature>
<keyword evidence="4 9" id="KW-0963">Cytoplasm</keyword>
<feature type="binding site" evidence="9">
    <location>
        <begin position="637"/>
        <end position="644"/>
    </location>
    <ligand>
        <name>GTP</name>
        <dbReference type="ChEBI" id="CHEBI:37565"/>
    </ligand>
</feature>
<feature type="compositionally biased region" description="Gly residues" evidence="12">
    <location>
        <begin position="475"/>
        <end position="486"/>
    </location>
</feature>
<dbReference type="CDD" id="cd03692">
    <property type="entry name" value="mtIF2_IVc"/>
    <property type="match status" value="1"/>
</dbReference>
<feature type="compositionally biased region" description="Pro residues" evidence="12">
    <location>
        <begin position="97"/>
        <end position="117"/>
    </location>
</feature>
<evidence type="ECO:0000256" key="5">
    <source>
        <dbReference type="ARBA" id="ARBA00022540"/>
    </source>
</evidence>
<comment type="subcellular location">
    <subcellularLocation>
        <location evidence="1 9 11">Cytoplasm</location>
    </subcellularLocation>
</comment>
<dbReference type="Pfam" id="PF11987">
    <property type="entry name" value="IF-2"/>
    <property type="match status" value="1"/>
</dbReference>
<evidence type="ECO:0000256" key="4">
    <source>
        <dbReference type="ARBA" id="ARBA00022490"/>
    </source>
</evidence>
<dbReference type="InterPro" id="IPR044145">
    <property type="entry name" value="IF2_II"/>
</dbReference>
<dbReference type="InterPro" id="IPR015760">
    <property type="entry name" value="TIF_IF2"/>
</dbReference>
<dbReference type="Pfam" id="PF03144">
    <property type="entry name" value="GTP_EFTU_D2"/>
    <property type="match status" value="1"/>
</dbReference>
<dbReference type="EMBL" id="WJXZ01000014">
    <property type="protein sequence ID" value="MRS64291.1"/>
    <property type="molecule type" value="Genomic_DNA"/>
</dbReference>
<dbReference type="SUPFAM" id="SSF52540">
    <property type="entry name" value="P-loop containing nucleoside triphosphate hydrolases"/>
    <property type="match status" value="1"/>
</dbReference>
<dbReference type="NCBIfam" id="TIGR00487">
    <property type="entry name" value="IF-2"/>
    <property type="match status" value="1"/>
</dbReference>
<gene>
    <name evidence="9 14" type="primary">infB</name>
    <name evidence="14" type="ORF">GJJ30_23540</name>
</gene>
<dbReference type="InterPro" id="IPR036925">
    <property type="entry name" value="TIF_IF2_dom3_sf"/>
</dbReference>
<dbReference type="PANTHER" id="PTHR43381">
    <property type="entry name" value="TRANSLATION INITIATION FACTOR IF-2-RELATED"/>
    <property type="match status" value="1"/>
</dbReference>
<dbReference type="Gene3D" id="3.40.50.10050">
    <property type="entry name" value="Translation initiation factor IF- 2, domain 3"/>
    <property type="match status" value="1"/>
</dbReference>
<dbReference type="SUPFAM" id="SSF50447">
    <property type="entry name" value="Translation proteins"/>
    <property type="match status" value="2"/>
</dbReference>
<dbReference type="PROSITE" id="PS51722">
    <property type="entry name" value="G_TR_2"/>
    <property type="match status" value="1"/>
</dbReference>
<dbReference type="FunFam" id="2.40.30.10:FF:000008">
    <property type="entry name" value="Translation initiation factor IF-2"/>
    <property type="match status" value="1"/>
</dbReference>
<dbReference type="Pfam" id="PF04760">
    <property type="entry name" value="IF2_N"/>
    <property type="match status" value="1"/>
</dbReference>
<dbReference type="SUPFAM" id="SSF52156">
    <property type="entry name" value="Initiation factor IF2/eIF5b, domain 3"/>
    <property type="match status" value="1"/>
</dbReference>
<dbReference type="CDD" id="cd01887">
    <property type="entry name" value="IF2_eIF5B"/>
    <property type="match status" value="1"/>
</dbReference>
<comment type="similarity">
    <text evidence="2 9 10">Belongs to the TRAFAC class translation factor GTPase superfamily. Classic translation factor GTPase family. IF-2 subfamily.</text>
</comment>
<sequence length="1129" mass="123618">MAEDKSMRLSQVAKILGVGSSTVVSRLSAKGIKVDSNPNGKISTDQVEILAKEFGNTELLNGGAVRKPASEPIVPELVKRREDDDLPQYFRNEPARPSQPVPPQPVAEPVAPKPVPAPVQEAPKPQPVVQPQPVVAEKITTPEPQPAPAPQPAAAPVEARQQPIPAEPREAAPTPAPAPKPEAAAPAPEKKPEPIQPVATAPVEPPRPIETTQAETRPQVTSPEIKETAQPDLSTPRLPGLTVLGKIDLERKPSQRPNDPNARQQQPNRGDQRNNGPRPDGARPDNRQGQQPNRNDGSRDRRPDRPGDGNRPAYQGPNPNQGGNRPDRDRNRPQDNRGQQPPRPVEPQPRPVTPRMEETPRPEPTIEPDEPIETIRARGEQLRGLTVLGTIELPSERSKKQNGPVASTDERDKKRKRKRLRRDPVSGAPAAGTAQPQGQGGAPRNRERDTTNPANRNQQAGQPNKPATGTAAGAGSAGKGKAGARGGTRDRREEPTQREVKDSIKATQARMTGNKPNRGADRRRDRRQERAERERERLDQENEEAKILKVTEFVSANDLASLMDVSVNEVIATCMSLGMFVSINQRLDAEAITVIADEFDYEVQFVSAEEEIESGLVEEPDAEEDLITRAPIVTIMGHVDHGKTSLLDYIRRTRVAAGEAGGITQHIGAYSVKTTDDRMITFLDTPGHEAFTAMRARGAKVTDVVIIVIAADDSVMPQTREAINHAQVAGSPIVFAFSKIDKPGANTDRIREELSAMNMLVEEWGGKYQTQEISSKSGQGISDLLEKVLLEAELLELKANPDKRATGTVIEAELDKGRGYVTTMLVQTGTLRQGDIVLVGAHFGRIRAMTDDIGQRLKEAGPSTPVQILGLPGAPQSGDKFNVMETEREAREIANKREQLLREQNLRTRKHITLEEIGRRKAIGNFKELNVIVKGDVDGSVEALSDSLLQLSTEEVQVNIIHKAVGQISESDILLASASDAIIVGFQVRPSVSARRLAEQEQIEIRLYSIIYDAINEVRDAMEGLLAPTTEEVIVGNIDVREVFKISRVGTVAGCMVTEGIIRRNNKVRVVRDFIVVHTGEISALKRYKEDVNEVRNGYECGLSIKNFNDIQVGDTIESFELKEVKRTL</sequence>
<evidence type="ECO:0000256" key="8">
    <source>
        <dbReference type="ARBA" id="ARBA00023134"/>
    </source>
</evidence>
<feature type="compositionally biased region" description="Pro residues" evidence="12">
    <location>
        <begin position="341"/>
        <end position="352"/>
    </location>
</feature>
<reference evidence="14 15" key="1">
    <citation type="journal article" date="2018" name="Antonie Van Leeuwenhoek">
        <title>Larkinella terrae sp. nov., isolated from soil on Jeju Island, South Korea.</title>
        <authorList>
            <person name="Ten L.N."/>
            <person name="Jeon J."/>
            <person name="Park S.J."/>
            <person name="Park S."/>
            <person name="Lee S.Y."/>
            <person name="Kim M.K."/>
            <person name="Jung H.Y."/>
        </authorList>
    </citation>
    <scope>NUCLEOTIDE SEQUENCE [LARGE SCALE GENOMIC DNA]</scope>
    <source>
        <strain evidence="14 15">KCTC 52001</strain>
    </source>
</reference>
<evidence type="ECO:0000256" key="11">
    <source>
        <dbReference type="RuleBase" id="RU000645"/>
    </source>
</evidence>
<evidence type="ECO:0000256" key="3">
    <source>
        <dbReference type="ARBA" id="ARBA00020675"/>
    </source>
</evidence>
<dbReference type="FunFam" id="3.40.50.300:FF:000019">
    <property type="entry name" value="Translation initiation factor IF-2"/>
    <property type="match status" value="1"/>
</dbReference>
<keyword evidence="6 9" id="KW-0547">Nucleotide-binding</keyword>